<sequence length="132" mass="15350">MEVRRNEIVALGYGKYYRSDKIVGLEPIYEERGPARRTFVYVEGRPDPVVASRAEGTILRDMVMSLQEVEASVAFDLMERVLHEMERVSPMLRASIRKETGLDMDDLMSRIRRMLSREEDPDDFDQESLFTS</sequence>
<accession>A0A1F2WSP7</accession>
<name>A0A1F2WSP7_9ACTN</name>
<evidence type="ECO:0000313" key="1">
    <source>
        <dbReference type="EMBL" id="OFW59889.1"/>
    </source>
</evidence>
<gene>
    <name evidence="1" type="ORF">A2Y75_10475</name>
</gene>
<reference evidence="1 2" key="1">
    <citation type="journal article" date="2016" name="Nat. Commun.">
        <title>Thousands of microbial genomes shed light on interconnected biogeochemical processes in an aquifer system.</title>
        <authorList>
            <person name="Anantharaman K."/>
            <person name="Brown C.T."/>
            <person name="Hug L.A."/>
            <person name="Sharon I."/>
            <person name="Castelle C.J."/>
            <person name="Probst A.J."/>
            <person name="Thomas B.C."/>
            <person name="Singh A."/>
            <person name="Wilkins M.J."/>
            <person name="Karaoz U."/>
            <person name="Brodie E.L."/>
            <person name="Williams K.H."/>
            <person name="Hubbard S.S."/>
            <person name="Banfield J.F."/>
        </authorList>
    </citation>
    <scope>NUCLEOTIDE SEQUENCE [LARGE SCALE GENOMIC DNA]</scope>
</reference>
<dbReference type="STRING" id="1797197.A2Y75_10475"/>
<proteinExistence type="predicted"/>
<evidence type="ECO:0000313" key="2">
    <source>
        <dbReference type="Proteomes" id="UP000177876"/>
    </source>
</evidence>
<comment type="caution">
    <text evidence="1">The sequence shown here is derived from an EMBL/GenBank/DDBJ whole genome shotgun (WGS) entry which is preliminary data.</text>
</comment>
<dbReference type="EMBL" id="MELK01000009">
    <property type="protein sequence ID" value="OFW59889.1"/>
    <property type="molecule type" value="Genomic_DNA"/>
</dbReference>
<dbReference type="AlphaFoldDB" id="A0A1F2WSP7"/>
<organism evidence="1 2">
    <name type="scientific">Candidatus Solincola sediminis</name>
    <dbReference type="NCBI Taxonomy" id="1797199"/>
    <lineage>
        <taxon>Bacteria</taxon>
        <taxon>Bacillati</taxon>
        <taxon>Actinomycetota</taxon>
        <taxon>Candidatus Geothermincolia</taxon>
        <taxon>Candidatus Geothermincolales</taxon>
        <taxon>Candidatus Geothermincolaceae</taxon>
        <taxon>Candidatus Solincola</taxon>
    </lineage>
</organism>
<dbReference type="Proteomes" id="UP000177876">
    <property type="component" value="Unassembled WGS sequence"/>
</dbReference>
<protein>
    <submittedName>
        <fullName evidence="1">Uncharacterized protein</fullName>
    </submittedName>
</protein>